<evidence type="ECO:0000259" key="3">
    <source>
        <dbReference type="Pfam" id="PF11796"/>
    </source>
</evidence>
<dbReference type="InterPro" id="IPR024466">
    <property type="entry name" value="CHP02679_N"/>
</dbReference>
<gene>
    <name evidence="4" type="ORF">WCD41_20775</name>
</gene>
<feature type="compositionally biased region" description="Basic and acidic residues" evidence="1">
    <location>
        <begin position="92"/>
        <end position="108"/>
    </location>
</feature>
<reference evidence="4 5" key="1">
    <citation type="submission" date="2024-03" db="EMBL/GenBank/DDBJ databases">
        <title>Actinomycetospora sp. OC33-EN06, a novel actinomycete isolated from wild orchid (Aerides multiflora).</title>
        <authorList>
            <person name="Suriyachadkun C."/>
        </authorList>
    </citation>
    <scope>NUCLEOTIDE SEQUENCE [LARGE SCALE GENOMIC DNA]</scope>
    <source>
        <strain evidence="4 5">OC33-EN06</strain>
    </source>
</reference>
<keyword evidence="5" id="KW-1185">Reference proteome</keyword>
<dbReference type="Pfam" id="PF11796">
    <property type="entry name" value="DUF3323"/>
    <property type="match status" value="1"/>
</dbReference>
<dbReference type="Proteomes" id="UP001370100">
    <property type="component" value="Unassembled WGS sequence"/>
</dbReference>
<evidence type="ECO:0000313" key="4">
    <source>
        <dbReference type="EMBL" id="MEJ2888906.1"/>
    </source>
</evidence>
<accession>A0ABU8N981</accession>
<comment type="caution">
    <text evidence="4">The sequence shown here is derived from an EMBL/GenBank/DDBJ whole genome shotgun (WGS) entry which is preliminary data.</text>
</comment>
<name>A0ABU8N981_9PSEU</name>
<dbReference type="RefSeq" id="WP_337715900.1">
    <property type="nucleotide sequence ID" value="NZ_JBBEGL010000005.1"/>
</dbReference>
<dbReference type="Pfam" id="PF09664">
    <property type="entry name" value="DUF2399"/>
    <property type="match status" value="1"/>
</dbReference>
<evidence type="ECO:0000256" key="1">
    <source>
        <dbReference type="SAM" id="MobiDB-lite"/>
    </source>
</evidence>
<sequence>MTVPPVLLEPAFDPLWRSVSAALDRRGLTDRRPVALPQGLDPQVYARIGEVLGHRFATVRRRLDLAALDAGLAARGTDLVAVLTAAGHAPTGRKEARDDERSRRDDRDTTLIAAADQRLGPEPWVAAWVASVRPSVPDAATAARAVDVVTRVLEQADHRRSRGEVAARVLGSAHALDPGTLERRWVRAALVHRAGSDATETDLWADAGLPGDVVSVPTLTWALPLLGDGVAAGVRALTAAGAPAPLTTLTTRDLRLEVPPATVVLSVENPRLLELAAQQRLAAPLLCTSGEPTSGALALIDALRQAGAVVRHHGDIDVGGLGITRRLADRGVVPWRMGVDDYRDAVARADVALPEITAAVPATPWDPDLQGEVQRAGVAIEQERVMDDVLAAHVIEAGRC</sequence>
<evidence type="ECO:0000313" key="5">
    <source>
        <dbReference type="Proteomes" id="UP001370100"/>
    </source>
</evidence>
<evidence type="ECO:0000259" key="2">
    <source>
        <dbReference type="Pfam" id="PF09664"/>
    </source>
</evidence>
<feature type="domain" description="Conserved hypothetical protein CHP02679 N terminus" evidence="3">
    <location>
        <begin position="40"/>
        <end position="224"/>
    </location>
</feature>
<feature type="region of interest" description="Disordered" evidence="1">
    <location>
        <begin position="87"/>
        <end position="108"/>
    </location>
</feature>
<organism evidence="4 5">
    <name type="scientific">Actinomycetospora aeridis</name>
    <dbReference type="NCBI Taxonomy" id="3129231"/>
    <lineage>
        <taxon>Bacteria</taxon>
        <taxon>Bacillati</taxon>
        <taxon>Actinomycetota</taxon>
        <taxon>Actinomycetes</taxon>
        <taxon>Pseudonocardiales</taxon>
        <taxon>Pseudonocardiaceae</taxon>
        <taxon>Actinomycetospora</taxon>
    </lineage>
</organism>
<feature type="domain" description="DUF2399" evidence="2">
    <location>
        <begin position="255"/>
        <end position="390"/>
    </location>
</feature>
<dbReference type="InterPro" id="IPR024465">
    <property type="entry name" value="DUF2399"/>
</dbReference>
<proteinExistence type="predicted"/>
<dbReference type="EMBL" id="JBBEGL010000005">
    <property type="protein sequence ID" value="MEJ2888906.1"/>
    <property type="molecule type" value="Genomic_DNA"/>
</dbReference>
<protein>
    <submittedName>
        <fullName evidence="4">DUF2399 domain-containing protein</fullName>
    </submittedName>
</protein>